<sequence length="403" mass="42687">MSDPIVIIGAGQAAAAFAGKLRALGSDRPVTIIGDEPVLPYQRPPLSKKYLVGEATFDRLLLKPPAWYETNAVTVLTGRRAAAIDRTRRVVALDGGEELAYATLVLATGATPRRLPAVIGGDLQGVFTLRDKADADALMADFQPGRRLVVIGGGYIGLETAAVAKTRGLEVTVVELADRILKRVAAAATADLIRDLHKAHGVDILESTAVVRLVGADGRLTGVELMDGRTIAADLAVVGIGVAPNTGLAEASGLAVDDGIVVDQFARSSDPDILAIGDCARFRYEDRLIRLESVQNAFDQGEAAAAALLGEGGAYDPQPWFWSDQYDAKLQIAGLHHGYDDTLTMDGPRPGSHAVWYFSKGSAIAVDALNFPAAFVTAKKLLEAGKHVSRFDVETKPLKELMA</sequence>
<accession>A0A1I4RWX0</accession>
<feature type="domain" description="FAD/NAD(P)-binding" evidence="5">
    <location>
        <begin position="5"/>
        <end position="301"/>
    </location>
</feature>
<keyword evidence="3" id="KW-0274">FAD</keyword>
<dbReference type="Gene3D" id="3.50.50.60">
    <property type="entry name" value="FAD/NAD(P)-binding domain"/>
    <property type="match status" value="2"/>
</dbReference>
<dbReference type="Proteomes" id="UP000233491">
    <property type="component" value="Unassembled WGS sequence"/>
</dbReference>
<dbReference type="PRINTS" id="PR00368">
    <property type="entry name" value="FADPNR"/>
</dbReference>
<keyword evidence="8" id="KW-1185">Reference proteome</keyword>
<evidence type="ECO:0000256" key="1">
    <source>
        <dbReference type="ARBA" id="ARBA00001974"/>
    </source>
</evidence>
<dbReference type="GO" id="GO:0005737">
    <property type="term" value="C:cytoplasm"/>
    <property type="evidence" value="ECO:0007669"/>
    <property type="project" value="TreeGrafter"/>
</dbReference>
<keyword evidence="4" id="KW-0560">Oxidoreductase</keyword>
<dbReference type="SUPFAM" id="SSF51905">
    <property type="entry name" value="FAD/NAD(P)-binding domain"/>
    <property type="match status" value="2"/>
</dbReference>
<dbReference type="InterPro" id="IPR023753">
    <property type="entry name" value="FAD/NAD-binding_dom"/>
</dbReference>
<evidence type="ECO:0000256" key="2">
    <source>
        <dbReference type="ARBA" id="ARBA00022630"/>
    </source>
</evidence>
<reference evidence="7 8" key="1">
    <citation type="submission" date="2017-12" db="EMBL/GenBank/DDBJ databases">
        <title>Anaerobic carbon monoxide metabolism by Pleomorphomonas carboxyditropha sp. nov., a new mesophilic hydrogenogenic carboxidotroph.</title>
        <authorList>
            <person name="Esquivel-Elizondo S."/>
            <person name="Krajmalnik-Brown R."/>
        </authorList>
    </citation>
    <scope>NUCLEOTIDE SEQUENCE [LARGE SCALE GENOMIC DNA]</scope>
    <source>
        <strain evidence="7 8">R5-392</strain>
    </source>
</reference>
<dbReference type="SUPFAM" id="SSF55424">
    <property type="entry name" value="FAD/NAD-linked reductases, dimerisation (C-terminal) domain"/>
    <property type="match status" value="1"/>
</dbReference>
<evidence type="ECO:0000259" key="5">
    <source>
        <dbReference type="Pfam" id="PF07992"/>
    </source>
</evidence>
<comment type="caution">
    <text evidence="7">The sequence shown here is derived from an EMBL/GenBank/DDBJ whole genome shotgun (WGS) entry which is preliminary data.</text>
</comment>
<dbReference type="RefSeq" id="WP_101290394.1">
    <property type="nucleotide sequence ID" value="NZ_FOUQ01000002.1"/>
</dbReference>
<proteinExistence type="predicted"/>
<dbReference type="Pfam" id="PF07992">
    <property type="entry name" value="Pyr_redox_2"/>
    <property type="match status" value="1"/>
</dbReference>
<dbReference type="PRINTS" id="PR00411">
    <property type="entry name" value="PNDRDTASEI"/>
</dbReference>
<dbReference type="PANTHER" id="PTHR43557">
    <property type="entry name" value="APOPTOSIS-INDUCING FACTOR 1"/>
    <property type="match status" value="1"/>
</dbReference>
<evidence type="ECO:0000256" key="4">
    <source>
        <dbReference type="ARBA" id="ARBA00023002"/>
    </source>
</evidence>
<comment type="cofactor">
    <cofactor evidence="1">
        <name>FAD</name>
        <dbReference type="ChEBI" id="CHEBI:57692"/>
    </cofactor>
</comment>
<keyword evidence="2" id="KW-0285">Flavoprotein</keyword>
<evidence type="ECO:0000256" key="3">
    <source>
        <dbReference type="ARBA" id="ARBA00022827"/>
    </source>
</evidence>
<dbReference type="OrthoDB" id="7809559at2"/>
<gene>
    <name evidence="7" type="ORF">CXZ10_16135</name>
</gene>
<name>A0A1I4RWX0_9HYPH</name>
<dbReference type="AlphaFoldDB" id="A0A1I4RWX0"/>
<dbReference type="InterPro" id="IPR028202">
    <property type="entry name" value="Reductase_C"/>
</dbReference>
<evidence type="ECO:0000313" key="8">
    <source>
        <dbReference type="Proteomes" id="UP000233491"/>
    </source>
</evidence>
<evidence type="ECO:0000313" key="7">
    <source>
        <dbReference type="EMBL" id="PKR87991.1"/>
    </source>
</evidence>
<dbReference type="GO" id="GO:0016651">
    <property type="term" value="F:oxidoreductase activity, acting on NAD(P)H"/>
    <property type="evidence" value="ECO:0007669"/>
    <property type="project" value="TreeGrafter"/>
</dbReference>
<dbReference type="InterPro" id="IPR050446">
    <property type="entry name" value="FAD-oxidoreductase/Apoptosis"/>
</dbReference>
<dbReference type="PANTHER" id="PTHR43557:SF2">
    <property type="entry name" value="RIESKE DOMAIN-CONTAINING PROTEIN-RELATED"/>
    <property type="match status" value="1"/>
</dbReference>
<dbReference type="EMBL" id="PJNW01000014">
    <property type="protein sequence ID" value="PKR87991.1"/>
    <property type="molecule type" value="Genomic_DNA"/>
</dbReference>
<dbReference type="InterPro" id="IPR036188">
    <property type="entry name" value="FAD/NAD-bd_sf"/>
</dbReference>
<evidence type="ECO:0000259" key="6">
    <source>
        <dbReference type="Pfam" id="PF14759"/>
    </source>
</evidence>
<dbReference type="InterPro" id="IPR016156">
    <property type="entry name" value="FAD/NAD-linked_Rdtase_dimer_sf"/>
</dbReference>
<organism evidence="7 8">
    <name type="scientific">Pleomorphomonas diazotrophica</name>
    <dbReference type="NCBI Taxonomy" id="1166257"/>
    <lineage>
        <taxon>Bacteria</taxon>
        <taxon>Pseudomonadati</taxon>
        <taxon>Pseudomonadota</taxon>
        <taxon>Alphaproteobacteria</taxon>
        <taxon>Hyphomicrobiales</taxon>
        <taxon>Pleomorphomonadaceae</taxon>
        <taxon>Pleomorphomonas</taxon>
    </lineage>
</organism>
<protein>
    <submittedName>
        <fullName evidence="7">Pyridine nucleotide-disulfide oxidoreductase</fullName>
    </submittedName>
</protein>
<feature type="domain" description="Reductase C-terminal" evidence="6">
    <location>
        <begin position="320"/>
        <end position="393"/>
    </location>
</feature>
<dbReference type="Gene3D" id="3.30.390.30">
    <property type="match status" value="1"/>
</dbReference>
<dbReference type="Pfam" id="PF14759">
    <property type="entry name" value="Reductase_C"/>
    <property type="match status" value="1"/>
</dbReference>